<keyword evidence="8" id="KW-0445">Lipid transport</keyword>
<name>A0ABP0EJ91_9ASCO</name>
<evidence type="ECO:0000256" key="13">
    <source>
        <dbReference type="SAM" id="MobiDB-lite"/>
    </source>
</evidence>
<evidence type="ECO:0000256" key="1">
    <source>
        <dbReference type="ARBA" id="ARBA00004406"/>
    </source>
</evidence>
<keyword evidence="9" id="KW-0472">Membrane</keyword>
<gene>
    <name evidence="14" type="primary">ATG2</name>
    <name evidence="14" type="ORF">CAAN4_H02542</name>
</gene>
<comment type="catalytic activity">
    <reaction evidence="12">
        <text>a 1,2-diacyl-sn-glycero-3-phosphocholine(in) = a 1,2-diacyl-sn-glycero-3-phosphocholine(out)</text>
        <dbReference type="Rhea" id="RHEA:38571"/>
        <dbReference type="ChEBI" id="CHEBI:57643"/>
    </reaction>
</comment>
<evidence type="ECO:0000256" key="11">
    <source>
        <dbReference type="ARBA" id="ARBA00024615"/>
    </source>
</evidence>
<reference evidence="14 15" key="1">
    <citation type="submission" date="2024-01" db="EMBL/GenBank/DDBJ databases">
        <authorList>
            <consortium name="Genoscope - CEA"/>
            <person name="William W."/>
        </authorList>
    </citation>
    <scope>NUCLEOTIDE SEQUENCE [LARGE SCALE GENOMIC DNA]</scope>
    <source>
        <strain evidence="14 15">29B2s-10</strain>
    </source>
</reference>
<feature type="region of interest" description="Disordered" evidence="13">
    <location>
        <begin position="749"/>
        <end position="774"/>
    </location>
</feature>
<dbReference type="PANTHER" id="PTHR13190:SF1">
    <property type="entry name" value="AUTOPHAGY-RELATED 2, ISOFORM A"/>
    <property type="match status" value="1"/>
</dbReference>
<feature type="region of interest" description="Disordered" evidence="13">
    <location>
        <begin position="128"/>
        <end position="163"/>
    </location>
</feature>
<evidence type="ECO:0000256" key="5">
    <source>
        <dbReference type="ARBA" id="ARBA00022448"/>
    </source>
</evidence>
<evidence type="ECO:0000313" key="14">
    <source>
        <dbReference type="EMBL" id="CAK7920461.1"/>
    </source>
</evidence>
<evidence type="ECO:0000256" key="9">
    <source>
        <dbReference type="ARBA" id="ARBA00023136"/>
    </source>
</evidence>
<evidence type="ECO:0000256" key="6">
    <source>
        <dbReference type="ARBA" id="ARBA00022824"/>
    </source>
</evidence>
<accession>A0ABP0EJ91</accession>
<evidence type="ECO:0000256" key="7">
    <source>
        <dbReference type="ARBA" id="ARBA00023006"/>
    </source>
</evidence>
<dbReference type="EMBL" id="OZ004260">
    <property type="protein sequence ID" value="CAK7920461.1"/>
    <property type="molecule type" value="Genomic_DNA"/>
</dbReference>
<comment type="similarity">
    <text evidence="3">Belongs to the ATG2 family.</text>
</comment>
<comment type="catalytic activity">
    <reaction evidence="10">
        <text>a 1,2-diacyl-sn-glycero-3-phospho-L-serine(in) = a 1,2-diacyl-sn-glycero-3-phospho-L-serine(out)</text>
        <dbReference type="Rhea" id="RHEA:38663"/>
        <dbReference type="ChEBI" id="CHEBI:57262"/>
    </reaction>
</comment>
<comment type="catalytic activity">
    <reaction evidence="11">
        <text>a 1,2-diacyl-sn-glycero-3-phosphoethanolamine(in) = a 1,2-diacyl-sn-glycero-3-phosphoethanolamine(out)</text>
        <dbReference type="Rhea" id="RHEA:38895"/>
        <dbReference type="ChEBI" id="CHEBI:64612"/>
    </reaction>
</comment>
<evidence type="ECO:0000256" key="10">
    <source>
        <dbReference type="ARBA" id="ARBA00024479"/>
    </source>
</evidence>
<evidence type="ECO:0000256" key="2">
    <source>
        <dbReference type="ARBA" id="ARBA00004623"/>
    </source>
</evidence>
<dbReference type="PANTHER" id="PTHR13190">
    <property type="entry name" value="AUTOPHAGY-RELATED 2, ISOFORM A"/>
    <property type="match status" value="1"/>
</dbReference>
<keyword evidence="15" id="KW-1185">Reference proteome</keyword>
<dbReference type="Pfam" id="PF13329">
    <property type="entry name" value="ATG2_CAD"/>
    <property type="match status" value="1"/>
</dbReference>
<evidence type="ECO:0000256" key="12">
    <source>
        <dbReference type="ARBA" id="ARBA00024631"/>
    </source>
</evidence>
<dbReference type="InterPro" id="IPR026849">
    <property type="entry name" value="ATG2"/>
</dbReference>
<feature type="compositionally biased region" description="Polar residues" evidence="13">
    <location>
        <begin position="229"/>
        <end position="238"/>
    </location>
</feature>
<dbReference type="Proteomes" id="UP001497600">
    <property type="component" value="Chromosome H"/>
</dbReference>
<organism evidence="14 15">
    <name type="scientific">[Candida] anglica</name>
    <dbReference type="NCBI Taxonomy" id="148631"/>
    <lineage>
        <taxon>Eukaryota</taxon>
        <taxon>Fungi</taxon>
        <taxon>Dikarya</taxon>
        <taxon>Ascomycota</taxon>
        <taxon>Saccharomycotina</taxon>
        <taxon>Pichiomycetes</taxon>
        <taxon>Debaryomycetaceae</taxon>
        <taxon>Kurtzmaniella</taxon>
    </lineage>
</organism>
<keyword evidence="7" id="KW-0072">Autophagy</keyword>
<keyword evidence="6" id="KW-0256">Endoplasmic reticulum</keyword>
<keyword evidence="5" id="KW-0813">Transport</keyword>
<comment type="subcellular location">
    <subcellularLocation>
        <location evidence="1">Endoplasmic reticulum membrane</location>
        <topology evidence="1">Peripheral membrane protein</topology>
    </subcellularLocation>
    <subcellularLocation>
        <location evidence="2">Preautophagosomal structure membrane</location>
        <topology evidence="2">Peripheral membrane protein</topology>
    </subcellularLocation>
</comment>
<feature type="compositionally biased region" description="Low complexity" evidence="13">
    <location>
        <begin position="749"/>
        <end position="767"/>
    </location>
</feature>
<feature type="compositionally biased region" description="Polar residues" evidence="13">
    <location>
        <begin position="390"/>
        <end position="409"/>
    </location>
</feature>
<evidence type="ECO:0000256" key="3">
    <source>
        <dbReference type="ARBA" id="ARBA00009714"/>
    </source>
</evidence>
<feature type="region of interest" description="Disordered" evidence="13">
    <location>
        <begin position="229"/>
        <end position="263"/>
    </location>
</feature>
<sequence length="1861" mass="206088">MSPQWIPQNIQKRLLLYVLHQLSLFSEIDLPNLEEVSLNNILLRDVSIDPEKVGKLSGWNLRYGQVGQLELNGGVMGGVNIDATNVELVIAPDLDTSSGSKGSTQSKFSIAQSTADLANTVMFDGDLEGDGAESATGSEQDDSVSSLGSSEESTSTSSSKPSALGGVMAKAVEIALSRLQVRIKKFSIKIVSEMTDILIEVDEIFVKTNNGTRNISISGIKVLSLNQDVNPGSNSSESPYEVPTVGESDEEENEGDYDEDDDGYGDESLMDSMVFTHEEASSIYMSANSESFAKDGTKKPALANNTPPVVFYIDEIHLNFEGLTNISNLEISVGELKVALVPLFPTVISILSNITRALKLKTHQRKKESLNLRKKSRFPQYDADDEDFQSEGQETTPGAGQSAGTQHSQVPDDEPSFKKLHVRAIVLSLTSALLANGEFASTNSLTNITLKNVHVKQKSHTLTYGGIESLSITQYIDGKLVEILKFVQASADQSLPVTSVSPTPESTPAPTAQSKADIRFELFTNEETQDTEFTLLCSKSLKVNISKDNLPLLINLGASIMSTFEHMSSLRATMDVRKKTSMIPSPKDPKIEANGSTVGKFNTIFQTALIELNIKLMDINVKTIIMPISYKSAQHYVSVRKVLIDYIENQQEHRIVTLSNIRLTTKLKEFRSYISRSGTNDRYPKSISLTSSLILTIPQIDVSISMKKLKKVLSNVKLFSSCLEGLSSAVNSSENYFKSSTSFAFNGNQNSTQSSTSVSQYSTYSNQRRPRRSNLVNSSHNLSMHHKVSFRIAVNGISVHISDVFPKFGALNTEFEKVSFDFYSGGDIKGSIHSVSQNRVFGETVDSFLREFPENTTHSQPLILLSIKRNERATIVETHLRNLCIEYYTLWLQLIENQVHEQPPVDVFIDALPHTAVKTESNNSSTRVQKKFEVRLILYDLVIGLTPGRLPCKGYVVVEKGNSDITMVENLLSVKKSLRGITLFLIDDVKNMRLVNNNNNDSDNRGTYTYQKAASPNSISPMDWLVDSGYLHLGTINCTHVGITINSDIEAMKLKNQKLGIKNKLSLVEIKINSDEHQLHLCADSAHTLLQFINDLKQPILFSDEEKYKVKLSKTVNLLEDVEDMFSKDSMHSSGQSHTSSSDRILNIVDGYYDNSALGSQASSLVQDLETLTFDTDGKDGSSVHFEENHFTTNLSHSDEGGFIPPVLMYVNASKTNIYLYDGYDWKDTRKEIKGAVQRVEEQAGKEIGVGRKDVSKDHIQHVKFEDDDNTSGSIEKSPDLISETLFQSIHLSIPAGTIPSKLTHNINKNMQNDDMKEQTPTSIDEGNSYKNLLLRRSKFHKVSIELRNLDVVVEVLSTRDPRNESVDESKEVQSEIVNSIEVKIENFQVLDNVPSSTWHKFVSYMRMAGEREISTSMLKLSLKNVRPNWNLCSTEAILDINILPLRLYVDQDTLDFLTRFGGFKDSRFHLPIDDIIYIQKFRINNVKVKLDYKPKKVDYAGIRSGHTSEFVNFFILDGAEIVLKSVTLHGILGFPSLSQQLKSIWTPDVQSTQLSGVLAGLGPIRSLVNIGSGMKDLIAIPVKEYKKDGRLVRSIQKGAFSFAKTTSSELLKLGVKLAAGTQVILEHSEEAFGGEGSSARSPHPDIIKSEIEKEEDDMYYTNNNGDQLFAIRARKPVENDLLASSQLLNQSVQADTSHYGGSRKLYSYAEIDESTSMDSHLLRSSAMMLAPLEEGSGNQQRKNTDLMKTNSADLDSDEGQRNVSLYSNQPIGAQEGLQFAYGSIGRNFKTAKVAVIQTRDAVTDAASVPEAAVVIAKAAPVILIRPIIGAAEAVSKTLLGFSNQINPDQRLESEEKYKPN</sequence>
<feature type="compositionally biased region" description="Low complexity" evidence="13">
    <location>
        <begin position="143"/>
        <end position="162"/>
    </location>
</feature>
<feature type="compositionally biased region" description="Acidic residues" evidence="13">
    <location>
        <begin position="247"/>
        <end position="263"/>
    </location>
</feature>
<evidence type="ECO:0000256" key="4">
    <source>
        <dbReference type="ARBA" id="ARBA00018070"/>
    </source>
</evidence>
<proteinExistence type="inferred from homology"/>
<evidence type="ECO:0000256" key="8">
    <source>
        <dbReference type="ARBA" id="ARBA00023055"/>
    </source>
</evidence>
<feature type="region of interest" description="Disordered" evidence="13">
    <location>
        <begin position="381"/>
        <end position="414"/>
    </location>
</feature>
<protein>
    <recommendedName>
        <fullName evidence="4">Autophagy-related protein 2</fullName>
    </recommendedName>
</protein>
<evidence type="ECO:0000313" key="15">
    <source>
        <dbReference type="Proteomes" id="UP001497600"/>
    </source>
</evidence>